<dbReference type="PANTHER" id="PTHR21262:SF31">
    <property type="entry name" value="GTP PYROPHOSPHOKINASE"/>
    <property type="match status" value="1"/>
</dbReference>
<reference evidence="6 7" key="1">
    <citation type="submission" date="2016-10" db="EMBL/GenBank/DDBJ databases">
        <authorList>
            <person name="de Groot N.N."/>
        </authorList>
    </citation>
    <scope>NUCLEOTIDE SEQUENCE [LARGE SCALE GENOMIC DNA]</scope>
    <source>
        <strain evidence="6 7">DSM 21668</strain>
    </source>
</reference>
<proteinExistence type="inferred from homology"/>
<dbReference type="CDD" id="cd00077">
    <property type="entry name" value="HDc"/>
    <property type="match status" value="1"/>
</dbReference>
<dbReference type="AlphaFoldDB" id="A0A1G9XG62"/>
<evidence type="ECO:0000313" key="7">
    <source>
        <dbReference type="Proteomes" id="UP000198901"/>
    </source>
</evidence>
<dbReference type="SUPFAM" id="SSF55021">
    <property type="entry name" value="ACT-like"/>
    <property type="match status" value="1"/>
</dbReference>
<dbReference type="InterPro" id="IPR004095">
    <property type="entry name" value="TGS"/>
</dbReference>
<dbReference type="SUPFAM" id="SSF109604">
    <property type="entry name" value="HD-domain/PDEase-like"/>
    <property type="match status" value="1"/>
</dbReference>
<dbReference type="InterPro" id="IPR045600">
    <property type="entry name" value="RelA/SpoT_AH_RIS"/>
</dbReference>
<dbReference type="CDD" id="cd05399">
    <property type="entry name" value="NT_Rel-Spo_like"/>
    <property type="match status" value="1"/>
</dbReference>
<dbReference type="PROSITE" id="PS50889">
    <property type="entry name" value="S4"/>
    <property type="match status" value="1"/>
</dbReference>
<keyword evidence="2" id="KW-0694">RNA-binding</keyword>
<sequence>MSVVELKIDLEAERREILKRYRKLLRTAKPFLKDNDAKLIKKAFTLAADAHKDMRRKTGEPYIYHPIAVAQICVEEIGLGTTAIICALMHDVVEDTTITLDEIEAIFGTKVAKIIDGLTKIAGIFEQGASAQAENFRKLLLTLSEDVRVILIKLADRLHNMRTLSSMSRDKQLKIASETTYLYAPLAHRLGLYAIKTELEDLYLKYAEPKVYKEIAAKLKSTKTRRQQFIREFIRPIEKDLKAEGMSFAVKGRPKSIHSIWNKIKNQGKTFEEIYDLFAIRVILDSTPEHEKAICWRAYSIVTDHYRPNPERLRDWISNPRANGYESLHTTVMSHSGQWVEVQIRSRRMDEIAEKGYAAHWKYKGNQTNVNEGIDAWLNQVREVLEHNDKSAIEFINDFRGHLFQDEVFVFTPKGDLKVLQAGSTALDFAYSIHSQIGSRCLGAKVNGKLVEISHTLKNGDQVEILTSTKQSPREDWLKFVVTTKARANIKEALKEINRQYVTDGRDIVARKLKVLGLELTFDVTNQLRAFFNSRDPNDLFYRFGKGYLQPDEIKRWRIARDSHKKAQEAKAALNGTIEDGKALVKELKRLHGDRPDSDMLLIGEDMDKIDYTLASCCNPIPGDEVFGFVTINEGIKIHKTTCKNARELLSTHGNRVIKAKWTSQLVAFLAGIRIKGTDRVGLVNDVTKIISKEHKVNMRSIIVDTNEGGIFDGKIKLYVHDTEHLNILIAKLKKVKGIFEVIRFEYAD</sequence>
<comment type="pathway">
    <text evidence="1">Purine metabolism.</text>
</comment>
<dbReference type="InterPro" id="IPR033655">
    <property type="entry name" value="TGS_RelA/SpoT"/>
</dbReference>
<dbReference type="CDD" id="cd01668">
    <property type="entry name" value="TGS_RSH"/>
    <property type="match status" value="1"/>
</dbReference>
<dbReference type="SUPFAM" id="SSF81271">
    <property type="entry name" value="TGS-like"/>
    <property type="match status" value="1"/>
</dbReference>
<dbReference type="OrthoDB" id="9805041at2"/>
<feature type="domain" description="HD" evidence="4">
    <location>
        <begin position="62"/>
        <end position="161"/>
    </location>
</feature>
<evidence type="ECO:0000256" key="3">
    <source>
        <dbReference type="RuleBase" id="RU003847"/>
    </source>
</evidence>
<dbReference type="Pfam" id="PF13291">
    <property type="entry name" value="ACT_4"/>
    <property type="match status" value="1"/>
</dbReference>
<dbReference type="RefSeq" id="WP_093208222.1">
    <property type="nucleotide sequence ID" value="NZ_FNGS01000011.1"/>
</dbReference>
<dbReference type="InterPro" id="IPR003607">
    <property type="entry name" value="HD/PDEase_dom"/>
</dbReference>
<dbReference type="InterPro" id="IPR043519">
    <property type="entry name" value="NT_sf"/>
</dbReference>
<gene>
    <name evidence="6" type="ORF">SAMN04488090_4608</name>
</gene>
<evidence type="ECO:0000313" key="6">
    <source>
        <dbReference type="EMBL" id="SDM95822.1"/>
    </source>
</evidence>
<dbReference type="NCBIfam" id="TIGR00691">
    <property type="entry name" value="spoT_relA"/>
    <property type="match status" value="1"/>
</dbReference>
<dbReference type="Pfam" id="PF02824">
    <property type="entry name" value="TGS"/>
    <property type="match status" value="1"/>
</dbReference>
<evidence type="ECO:0000256" key="1">
    <source>
        <dbReference type="ARBA" id="ARBA00025704"/>
    </source>
</evidence>
<dbReference type="InterPro" id="IPR006674">
    <property type="entry name" value="HD_domain"/>
</dbReference>
<dbReference type="Pfam" id="PF04607">
    <property type="entry name" value="RelA_SpoT"/>
    <property type="match status" value="1"/>
</dbReference>
<comment type="function">
    <text evidence="3">In eubacteria ppGpp (guanosine 3'-diphosphate 5'-diphosphate) is a mediator of the stringent response that coordinates a variety of cellular activities in response to changes in nutritional abundance.</text>
</comment>
<dbReference type="SMART" id="SM00954">
    <property type="entry name" value="RelA_SpoT"/>
    <property type="match status" value="1"/>
</dbReference>
<dbReference type="InterPro" id="IPR045865">
    <property type="entry name" value="ACT-like_dom_sf"/>
</dbReference>
<dbReference type="PANTHER" id="PTHR21262">
    <property type="entry name" value="GUANOSINE-3',5'-BIS DIPHOSPHATE 3'-PYROPHOSPHOHYDROLASE"/>
    <property type="match status" value="1"/>
</dbReference>
<dbReference type="InterPro" id="IPR004811">
    <property type="entry name" value="RelA/Spo_fam"/>
</dbReference>
<evidence type="ECO:0000256" key="2">
    <source>
        <dbReference type="PROSITE-ProRule" id="PRU00182"/>
    </source>
</evidence>
<evidence type="ECO:0000259" key="4">
    <source>
        <dbReference type="PROSITE" id="PS51831"/>
    </source>
</evidence>
<dbReference type="InterPro" id="IPR012676">
    <property type="entry name" value="TGS-like"/>
</dbReference>
<protein>
    <submittedName>
        <fullName evidence="6">GTP pyrophosphokinase</fullName>
    </submittedName>
</protein>
<dbReference type="Gene3D" id="3.30.70.260">
    <property type="match status" value="1"/>
</dbReference>
<dbReference type="GO" id="GO:0016301">
    <property type="term" value="F:kinase activity"/>
    <property type="evidence" value="ECO:0007669"/>
    <property type="project" value="UniProtKB-KW"/>
</dbReference>
<dbReference type="SUPFAM" id="SSF81301">
    <property type="entry name" value="Nucleotidyltransferase"/>
    <property type="match status" value="1"/>
</dbReference>
<dbReference type="Proteomes" id="UP000198901">
    <property type="component" value="Unassembled WGS sequence"/>
</dbReference>
<keyword evidence="7" id="KW-1185">Reference proteome</keyword>
<dbReference type="InterPro" id="IPR007685">
    <property type="entry name" value="RelA_SpoT"/>
</dbReference>
<dbReference type="STRING" id="563176.SAMN04488090_4608"/>
<organism evidence="6 7">
    <name type="scientific">Siphonobacter aquaeclarae</name>
    <dbReference type="NCBI Taxonomy" id="563176"/>
    <lineage>
        <taxon>Bacteria</taxon>
        <taxon>Pseudomonadati</taxon>
        <taxon>Bacteroidota</taxon>
        <taxon>Cytophagia</taxon>
        <taxon>Cytophagales</taxon>
        <taxon>Cytophagaceae</taxon>
        <taxon>Siphonobacter</taxon>
    </lineage>
</organism>
<keyword evidence="6" id="KW-0808">Transferase</keyword>
<dbReference type="InterPro" id="IPR002912">
    <property type="entry name" value="ACT_dom"/>
</dbReference>
<name>A0A1G9XG62_9BACT</name>
<dbReference type="FunFam" id="1.10.3210.10:FF:000001">
    <property type="entry name" value="GTP pyrophosphokinase RelA"/>
    <property type="match status" value="1"/>
</dbReference>
<dbReference type="GO" id="GO:0005886">
    <property type="term" value="C:plasma membrane"/>
    <property type="evidence" value="ECO:0007669"/>
    <property type="project" value="TreeGrafter"/>
</dbReference>
<dbReference type="SMART" id="SM00471">
    <property type="entry name" value="HDc"/>
    <property type="match status" value="1"/>
</dbReference>
<dbReference type="GO" id="GO:0003723">
    <property type="term" value="F:RNA binding"/>
    <property type="evidence" value="ECO:0007669"/>
    <property type="project" value="UniProtKB-KW"/>
</dbReference>
<dbReference type="Pfam" id="PF13328">
    <property type="entry name" value="HD_4"/>
    <property type="match status" value="1"/>
</dbReference>
<feature type="domain" description="TGS" evidence="5">
    <location>
        <begin position="406"/>
        <end position="467"/>
    </location>
</feature>
<evidence type="ECO:0000259" key="5">
    <source>
        <dbReference type="PROSITE" id="PS51880"/>
    </source>
</evidence>
<dbReference type="PROSITE" id="PS51831">
    <property type="entry name" value="HD"/>
    <property type="match status" value="1"/>
</dbReference>
<dbReference type="FunFam" id="3.10.20.30:FF:000002">
    <property type="entry name" value="GTP pyrophosphokinase (RelA/SpoT)"/>
    <property type="match status" value="1"/>
</dbReference>
<dbReference type="CDD" id="cd04876">
    <property type="entry name" value="ACT_RelA-SpoT"/>
    <property type="match status" value="1"/>
</dbReference>
<keyword evidence="6" id="KW-0418">Kinase</keyword>
<comment type="similarity">
    <text evidence="3">Belongs to the relA/spoT family.</text>
</comment>
<dbReference type="EMBL" id="FNGS01000011">
    <property type="protein sequence ID" value="SDM95822.1"/>
    <property type="molecule type" value="Genomic_DNA"/>
</dbReference>
<dbReference type="InterPro" id="IPR012675">
    <property type="entry name" value="Beta-grasp_dom_sf"/>
</dbReference>
<dbReference type="GO" id="GO:0015969">
    <property type="term" value="P:guanosine tetraphosphate metabolic process"/>
    <property type="evidence" value="ECO:0007669"/>
    <property type="project" value="InterPro"/>
</dbReference>
<dbReference type="Gene3D" id="1.10.3210.10">
    <property type="entry name" value="Hypothetical protein af1432"/>
    <property type="match status" value="1"/>
</dbReference>
<accession>A0A1G9XG62</accession>
<dbReference type="PROSITE" id="PS51880">
    <property type="entry name" value="TGS"/>
    <property type="match status" value="1"/>
</dbReference>
<dbReference type="Gene3D" id="3.10.20.30">
    <property type="match status" value="1"/>
</dbReference>
<dbReference type="Gene3D" id="3.30.460.10">
    <property type="entry name" value="Beta Polymerase, domain 2"/>
    <property type="match status" value="1"/>
</dbReference>
<dbReference type="Pfam" id="PF19296">
    <property type="entry name" value="RelA_AH_RIS"/>
    <property type="match status" value="1"/>
</dbReference>